<feature type="compositionally biased region" description="Basic and acidic residues" evidence="1">
    <location>
        <begin position="509"/>
        <end position="526"/>
    </location>
</feature>
<comment type="caution">
    <text evidence="3">The sequence shown here is derived from an EMBL/GenBank/DDBJ whole genome shotgun (WGS) entry which is preliminary data.</text>
</comment>
<feature type="compositionally biased region" description="Basic and acidic residues" evidence="1">
    <location>
        <begin position="180"/>
        <end position="196"/>
    </location>
</feature>
<name>A0ABD3NE05_9STRA</name>
<feature type="region of interest" description="Disordered" evidence="1">
    <location>
        <begin position="465"/>
        <end position="526"/>
    </location>
</feature>
<proteinExistence type="predicted"/>
<keyword evidence="2" id="KW-0732">Signal</keyword>
<reference evidence="3 4" key="1">
    <citation type="submission" date="2024-10" db="EMBL/GenBank/DDBJ databases">
        <title>Updated reference genomes for cyclostephanoid diatoms.</title>
        <authorList>
            <person name="Roberts W.R."/>
            <person name="Alverson A.J."/>
        </authorList>
    </citation>
    <scope>NUCLEOTIDE SEQUENCE [LARGE SCALE GENOMIC DNA]</scope>
    <source>
        <strain evidence="3 4">AJA010-31</strain>
    </source>
</reference>
<gene>
    <name evidence="3" type="ORF">ACHAWO_003315</name>
</gene>
<dbReference type="EMBL" id="JALLPJ020001296">
    <property type="protein sequence ID" value="KAL3771000.1"/>
    <property type="molecule type" value="Genomic_DNA"/>
</dbReference>
<evidence type="ECO:0000256" key="2">
    <source>
        <dbReference type="SAM" id="SignalP"/>
    </source>
</evidence>
<feature type="compositionally biased region" description="Low complexity" evidence="1">
    <location>
        <begin position="791"/>
        <end position="807"/>
    </location>
</feature>
<dbReference type="Proteomes" id="UP001530400">
    <property type="component" value="Unassembled WGS sequence"/>
</dbReference>
<dbReference type="AlphaFoldDB" id="A0ABD3NE05"/>
<feature type="compositionally biased region" description="Low complexity" evidence="1">
    <location>
        <begin position="71"/>
        <end position="81"/>
    </location>
</feature>
<feature type="region of interest" description="Disordered" evidence="1">
    <location>
        <begin position="786"/>
        <end position="979"/>
    </location>
</feature>
<evidence type="ECO:0000313" key="3">
    <source>
        <dbReference type="EMBL" id="KAL3771000.1"/>
    </source>
</evidence>
<feature type="signal peptide" evidence="2">
    <location>
        <begin position="1"/>
        <end position="16"/>
    </location>
</feature>
<accession>A0ABD3NE05</accession>
<sequence>MKLTHLLLLLPTITYLYPIRERTRQTATAAPSRERRYSSAGRQRFASSDRQETDESYFRSKNQRERDAAQRRAVSVPSRRPSPTHPDQSRDDNMIRARRRTELGRHVDSRRRSERGDRGKSLPADPRDRERTRFERHGNTKHPPSSSGGGGGNGRREQEKKLSSREAEKKRILAWSSEFNEQRSKREQARREKSRDGPTSSGLNNSSNKAPPPPYWRDGMSRRHHSSGRADSRFRSRPSSRGRPSQGRSGRDSSGQHRSSSRHRRSSKDALLPALPPSTTRPSSNNRPRSKEKRRSRSSDPKILALPFSTNKPSSNSNNQASVTPLKKPAPVSTATSKLTRTKSDADRKKEAIRQANVSLLSSQISGLNIESSDKSNPHQPTVTWTVTNAPLKKTASFDDDDDSATIELDDHAKNTLSRQIDWKQLGQSLRLLRSSEGSDSEKEKEILSKSLSAIHEIDTQYLNKIMDPDSSVPTTTPTTLERKSSSDCNPKDGSYRRSSLAGSSRNESGSRRDSAGSSEKEQRSERCLALMAHSSLEETKERAVVEKRRSLSMEAALDDIMDDITSLRGASDDAIVVRGASDDAIVARRDSDTVGLGSMALSMSEYDYDDGAMTRDETYEESQQQTFNESIDVIHDTDTIGTAGLGSMAYGSYDDEDKTYESKQQTTFNESQQNTFNESIDVIEKNQDSIIDFQVNARPLKHRVSSLNDSQSVDSSVPDTVFEVEKISFSALRDIIRRPSKPVSQIDSESCSLFPEAASRRISSDNDDDISGRKIDEIMSKIMKCKEKSSQSGSKGKSSPQQQVPKTNKTASTAFKVLPQKKVPPPPPRRAAETLEAKPPPRHKPPAHPIQIPSPRKTTQSPPNVTSRPSPPPLSPALRKRASTGVVPENSIAAPISPKPRKKDPIDHIMSQLEQIEQPSPGPNNELRRSATHDNYGQGLASPLNRRNTTDAAPTRHPGRSNIQSGGVHDMPYRDTKGGHGVYNGDVDQWGRPHGEGRIDYDSGGFFEGQWINGEPFHEPTFQPQPALQGPAYQPQVMNHPVTAQMYGGMMPQAPAYNFNNSAGNFNMSMNSFNNSLNPYFRRT</sequence>
<feature type="compositionally biased region" description="Basic and acidic residues" evidence="1">
    <location>
        <begin position="87"/>
        <end position="138"/>
    </location>
</feature>
<feature type="compositionally biased region" description="Polar residues" evidence="1">
    <location>
        <begin position="497"/>
        <end position="508"/>
    </location>
</feature>
<protein>
    <submittedName>
        <fullName evidence="3">Uncharacterized protein</fullName>
    </submittedName>
</protein>
<evidence type="ECO:0000313" key="4">
    <source>
        <dbReference type="Proteomes" id="UP001530400"/>
    </source>
</evidence>
<feature type="chain" id="PRO_5044875497" evidence="2">
    <location>
        <begin position="17"/>
        <end position="1085"/>
    </location>
</feature>
<feature type="compositionally biased region" description="Basic and acidic residues" evidence="1">
    <location>
        <begin position="154"/>
        <end position="171"/>
    </location>
</feature>
<feature type="compositionally biased region" description="Basic and acidic residues" evidence="1">
    <location>
        <begin position="481"/>
        <end position="496"/>
    </location>
</feature>
<feature type="compositionally biased region" description="Polar residues" evidence="1">
    <location>
        <begin position="197"/>
        <end position="209"/>
    </location>
</feature>
<feature type="compositionally biased region" description="Polar residues" evidence="1">
    <location>
        <begin position="308"/>
        <end position="323"/>
    </location>
</feature>
<feature type="compositionally biased region" description="Basic and acidic residues" evidence="1">
    <location>
        <begin position="47"/>
        <end position="70"/>
    </location>
</feature>
<evidence type="ECO:0000256" key="1">
    <source>
        <dbReference type="SAM" id="MobiDB-lite"/>
    </source>
</evidence>
<keyword evidence="4" id="KW-1185">Reference proteome</keyword>
<organism evidence="3 4">
    <name type="scientific">Cyclotella atomus</name>
    <dbReference type="NCBI Taxonomy" id="382360"/>
    <lineage>
        <taxon>Eukaryota</taxon>
        <taxon>Sar</taxon>
        <taxon>Stramenopiles</taxon>
        <taxon>Ochrophyta</taxon>
        <taxon>Bacillariophyta</taxon>
        <taxon>Coscinodiscophyceae</taxon>
        <taxon>Thalassiosirophycidae</taxon>
        <taxon>Stephanodiscales</taxon>
        <taxon>Stephanodiscaceae</taxon>
        <taxon>Cyclotella</taxon>
    </lineage>
</organism>
<feature type="region of interest" description="Disordered" evidence="1">
    <location>
        <begin position="24"/>
        <end position="350"/>
    </location>
</feature>